<evidence type="ECO:0000259" key="6">
    <source>
        <dbReference type="SMART" id="SM00062"/>
    </source>
</evidence>
<organism evidence="7 8">
    <name type="scientific">Xanthobacter dioxanivorans</name>
    <dbReference type="NCBI Taxonomy" id="2528964"/>
    <lineage>
        <taxon>Bacteria</taxon>
        <taxon>Pseudomonadati</taxon>
        <taxon>Pseudomonadota</taxon>
        <taxon>Alphaproteobacteria</taxon>
        <taxon>Hyphomicrobiales</taxon>
        <taxon>Xanthobacteraceae</taxon>
        <taxon>Xanthobacter</taxon>
    </lineage>
</organism>
<keyword evidence="3 5" id="KW-0732">Signal</keyword>
<keyword evidence="8" id="KW-1185">Reference proteome</keyword>
<comment type="similarity">
    <text evidence="1 4">Belongs to the bacterial solute-binding protein 3 family.</text>
</comment>
<dbReference type="SMART" id="SM00062">
    <property type="entry name" value="PBPb"/>
    <property type="match status" value="1"/>
</dbReference>
<feature type="domain" description="Solute-binding protein family 3/N-terminal" evidence="6">
    <location>
        <begin position="54"/>
        <end position="284"/>
    </location>
</feature>
<evidence type="ECO:0000256" key="4">
    <source>
        <dbReference type="RuleBase" id="RU003744"/>
    </source>
</evidence>
<dbReference type="Proteomes" id="UP000596427">
    <property type="component" value="Chromosome"/>
</dbReference>
<dbReference type="InterPro" id="IPR001638">
    <property type="entry name" value="Solute-binding_3/MltF_N"/>
</dbReference>
<dbReference type="PANTHER" id="PTHR30085:SF7">
    <property type="entry name" value="AMINO-ACID ABC TRANSPORTER-BINDING PROTEIN YHDW-RELATED"/>
    <property type="match status" value="1"/>
</dbReference>
<evidence type="ECO:0000256" key="5">
    <source>
        <dbReference type="SAM" id="SignalP"/>
    </source>
</evidence>
<gene>
    <name evidence="7" type="ORF">EZH22_19820</name>
</gene>
<evidence type="ECO:0000256" key="3">
    <source>
        <dbReference type="ARBA" id="ARBA00022729"/>
    </source>
</evidence>
<evidence type="ECO:0000313" key="8">
    <source>
        <dbReference type="Proteomes" id="UP000596427"/>
    </source>
</evidence>
<dbReference type="InterPro" id="IPR018313">
    <property type="entry name" value="SBP_3_CS"/>
</dbReference>
<dbReference type="KEGG" id="xdi:EZH22_19820"/>
<dbReference type="PANTHER" id="PTHR30085">
    <property type="entry name" value="AMINO ACID ABC TRANSPORTER PERMEASE"/>
    <property type="match status" value="1"/>
</dbReference>
<dbReference type="Pfam" id="PF00497">
    <property type="entry name" value="SBP_bac_3"/>
    <property type="match status" value="1"/>
</dbReference>
<dbReference type="CDD" id="cd13692">
    <property type="entry name" value="PBP2_BztA"/>
    <property type="match status" value="1"/>
</dbReference>
<dbReference type="EMBL" id="CP063362">
    <property type="protein sequence ID" value="QRG05325.1"/>
    <property type="molecule type" value="Genomic_DNA"/>
</dbReference>
<accession>A0A974PKL7</accession>
<name>A0A974PKL7_9HYPH</name>
<keyword evidence="2" id="KW-0813">Transport</keyword>
<dbReference type="Gene3D" id="3.40.190.10">
    <property type="entry name" value="Periplasmic binding protein-like II"/>
    <property type="match status" value="2"/>
</dbReference>
<dbReference type="PROSITE" id="PS01039">
    <property type="entry name" value="SBP_BACTERIAL_3"/>
    <property type="match status" value="1"/>
</dbReference>
<proteinExistence type="inferred from homology"/>
<sequence>MLHSSAIGAGPVRRGVIPKKEPSVKRILFAAAGLLSLAGAVNAATLDDVKARGALTCGVTQGLPGFSNPNDKNEWSGLDVDFCRAIAAAIFNDPTKVKFTPLSAKDRFTALTSGAIDVLSRNTTWTMSRDTTLGFNFAGVMYYDGQGFLIRKTVGLKSAKELQEASICVQQGTSNELNVGDYFRANNMKYREVIAFATIDETVKAYESGRCDVFTSDRSQLASVRLKLTNPADHVLLPETISKEPLGPLVRHGDDQWFDLVKWTYFALLNAEELGITQKNVDEQVNSQNPDIKRLLGTDGKYGEGIGLTPDWVVRIVKATGNYGEIYDRNVGPATPLAIERGLNNLWTKGGIQYAPPVR</sequence>
<protein>
    <submittedName>
        <fullName evidence="7">Amino acid ABC transporter substrate-binding protein</fullName>
    </submittedName>
</protein>
<evidence type="ECO:0000313" key="7">
    <source>
        <dbReference type="EMBL" id="QRG05325.1"/>
    </source>
</evidence>
<dbReference type="InterPro" id="IPR051455">
    <property type="entry name" value="Bact_solute-bind_prot3"/>
</dbReference>
<evidence type="ECO:0000256" key="1">
    <source>
        <dbReference type="ARBA" id="ARBA00010333"/>
    </source>
</evidence>
<dbReference type="GO" id="GO:0006865">
    <property type="term" value="P:amino acid transport"/>
    <property type="evidence" value="ECO:0007669"/>
    <property type="project" value="TreeGrafter"/>
</dbReference>
<feature type="signal peptide" evidence="5">
    <location>
        <begin position="1"/>
        <end position="43"/>
    </location>
</feature>
<dbReference type="SUPFAM" id="SSF53850">
    <property type="entry name" value="Periplasmic binding protein-like II"/>
    <property type="match status" value="1"/>
</dbReference>
<feature type="chain" id="PRO_5036827200" evidence="5">
    <location>
        <begin position="44"/>
        <end position="359"/>
    </location>
</feature>
<reference evidence="7 8" key="1">
    <citation type="submission" date="2020-10" db="EMBL/GenBank/DDBJ databases">
        <title>Degradation of 1,4-Dioxane by Xanthobacter sp. YN2, via a Novel Group-2 Soluble Di-Iron Monooxygenase.</title>
        <authorList>
            <person name="Ma F."/>
            <person name="Wang Y."/>
            <person name="Yang J."/>
            <person name="Guo H."/>
            <person name="Su D."/>
            <person name="Yu L."/>
        </authorList>
    </citation>
    <scope>NUCLEOTIDE SEQUENCE [LARGE SCALE GENOMIC DNA]</scope>
    <source>
        <strain evidence="7 8">YN2</strain>
    </source>
</reference>
<dbReference type="AlphaFoldDB" id="A0A974PKL7"/>
<evidence type="ECO:0000256" key="2">
    <source>
        <dbReference type="ARBA" id="ARBA00022448"/>
    </source>
</evidence>